<dbReference type="PIRSF" id="PIRSF036915">
    <property type="entry name" value="Trnald_Bac_Plnt"/>
    <property type="match status" value="1"/>
</dbReference>
<dbReference type="GO" id="GO:0005975">
    <property type="term" value="P:carbohydrate metabolic process"/>
    <property type="evidence" value="ECO:0007669"/>
    <property type="project" value="InterPro"/>
</dbReference>
<evidence type="ECO:0000313" key="13">
    <source>
        <dbReference type="Proteomes" id="UP000269542"/>
    </source>
</evidence>
<dbReference type="Proteomes" id="UP000269542">
    <property type="component" value="Chromosome"/>
</dbReference>
<dbReference type="InterPro" id="IPR001585">
    <property type="entry name" value="TAL/FSA"/>
</dbReference>
<dbReference type="NCBIfam" id="NF002881">
    <property type="entry name" value="PRK03343.1"/>
    <property type="match status" value="1"/>
</dbReference>
<dbReference type="InterPro" id="IPR004732">
    <property type="entry name" value="Transaldolase_2"/>
</dbReference>
<dbReference type="EMBL" id="LR134476">
    <property type="protein sequence ID" value="VEI12411.1"/>
    <property type="molecule type" value="Genomic_DNA"/>
</dbReference>
<evidence type="ECO:0000256" key="1">
    <source>
        <dbReference type="ARBA" id="ARBA00003518"/>
    </source>
</evidence>
<comment type="function">
    <text evidence="1 11">Transaldolase is important for the balance of metabolites in the pentose-phosphate pathway.</text>
</comment>
<dbReference type="PANTHER" id="PTHR10683">
    <property type="entry name" value="TRANSALDOLASE"/>
    <property type="match status" value="1"/>
</dbReference>
<protein>
    <recommendedName>
        <fullName evidence="5 11">Transaldolase</fullName>
        <ecNumber evidence="5 11">2.2.1.2</ecNumber>
    </recommendedName>
</protein>
<comment type="subcellular location">
    <subcellularLocation>
        <location evidence="2 11">Cytoplasm</location>
    </subcellularLocation>
</comment>
<dbReference type="GO" id="GO:0004801">
    <property type="term" value="F:transaldolase activity"/>
    <property type="evidence" value="ECO:0007669"/>
    <property type="project" value="UniProtKB-UniRule"/>
</dbReference>
<name>A0A3S4VEH8_9ACTO</name>
<sequence>MSKLYELSDLGVSIWLDDLSRDRLNSGNLSDLINNHLVSGVTTNPTIFEAAISDSAEYRSDVSRLADEGLGAEEIIAELTTADVRRACDLFTDLYDSTGGYNGRVSIEVDPRLARHPQATLDQAKALWAKVDRPNAMIKIPATKSALPAIRDAIAEGISVNVTLIFSLERYQQVIDAYLSGLELAEKKGLDLTKIHSVASFFVSRVDTEIDERLEKIGGQSALEMRGKAGVANARAAYGVFLENFVDSVRFRDLEDEGANIQRPLFASTSVKNPDYSPTMYVDQLVARHVINTMPESTLWAVKEQADLNGDTIRPNIEAARNTLDHILRLGIDLEDVFDHLEDEGIERFNDSWEDLVHAVQDAMGQ</sequence>
<dbReference type="UniPathway" id="UPA00115">
    <property type="reaction ID" value="UER00414"/>
</dbReference>
<evidence type="ECO:0000256" key="2">
    <source>
        <dbReference type="ARBA" id="ARBA00004496"/>
    </source>
</evidence>
<dbReference type="InterPro" id="IPR013785">
    <property type="entry name" value="Aldolase_TIM"/>
</dbReference>
<keyword evidence="9 11" id="KW-0704">Schiff base</keyword>
<feature type="active site" description="Schiff-base intermediate with substrate" evidence="11">
    <location>
        <position position="139"/>
    </location>
</feature>
<dbReference type="HAMAP" id="MF_00493">
    <property type="entry name" value="Transaldolase_2"/>
    <property type="match status" value="1"/>
</dbReference>
<proteinExistence type="inferred from homology"/>
<evidence type="ECO:0000256" key="7">
    <source>
        <dbReference type="ARBA" id="ARBA00022679"/>
    </source>
</evidence>
<dbReference type="EC" id="2.2.1.2" evidence="5 11"/>
<dbReference type="Gene3D" id="3.20.20.70">
    <property type="entry name" value="Aldolase class I"/>
    <property type="match status" value="1"/>
</dbReference>
<dbReference type="InterPro" id="IPR018225">
    <property type="entry name" value="Transaldolase_AS"/>
</dbReference>
<dbReference type="RefSeq" id="WP_126415618.1">
    <property type="nucleotide sequence ID" value="NZ_LR134476.1"/>
</dbReference>
<keyword evidence="8 11" id="KW-0570">Pentose shunt</keyword>
<reference evidence="12 13" key="1">
    <citation type="submission" date="2018-12" db="EMBL/GenBank/DDBJ databases">
        <authorList>
            <consortium name="Pathogen Informatics"/>
        </authorList>
    </citation>
    <scope>NUCLEOTIDE SEQUENCE [LARGE SCALE GENOMIC DNA]</scope>
    <source>
        <strain evidence="12 13">NCTC13354</strain>
    </source>
</reference>
<accession>A0A3S4VEH8</accession>
<evidence type="ECO:0000313" key="12">
    <source>
        <dbReference type="EMBL" id="VEI12411.1"/>
    </source>
</evidence>
<evidence type="ECO:0000256" key="9">
    <source>
        <dbReference type="ARBA" id="ARBA00023270"/>
    </source>
</evidence>
<keyword evidence="13" id="KW-1185">Reference proteome</keyword>
<dbReference type="KEGG" id="tbw:NCTC13354_00088"/>
<dbReference type="OrthoDB" id="9809101at2"/>
<dbReference type="NCBIfam" id="TIGR00876">
    <property type="entry name" value="tal_mycobact"/>
    <property type="match status" value="1"/>
</dbReference>
<dbReference type="AlphaFoldDB" id="A0A3S4VEH8"/>
<organism evidence="12 13">
    <name type="scientific">Trueperella bialowiezensis</name>
    <dbReference type="NCBI Taxonomy" id="312285"/>
    <lineage>
        <taxon>Bacteria</taxon>
        <taxon>Bacillati</taxon>
        <taxon>Actinomycetota</taxon>
        <taxon>Actinomycetes</taxon>
        <taxon>Actinomycetales</taxon>
        <taxon>Actinomycetaceae</taxon>
        <taxon>Trueperella</taxon>
    </lineage>
</organism>
<dbReference type="SUPFAM" id="SSF51569">
    <property type="entry name" value="Aldolase"/>
    <property type="match status" value="1"/>
</dbReference>
<dbReference type="GO" id="GO:0006098">
    <property type="term" value="P:pentose-phosphate shunt"/>
    <property type="evidence" value="ECO:0007669"/>
    <property type="project" value="UniProtKB-UniRule"/>
</dbReference>
<evidence type="ECO:0000256" key="6">
    <source>
        <dbReference type="ARBA" id="ARBA00022490"/>
    </source>
</evidence>
<comment type="pathway">
    <text evidence="3 11">Carbohydrate degradation; pentose phosphate pathway; D-glyceraldehyde 3-phosphate and beta-D-fructose 6-phosphate from D-ribose 5-phosphate and D-xylulose 5-phosphate (non-oxidative stage): step 2/3.</text>
</comment>
<comment type="catalytic activity">
    <reaction evidence="10 11">
        <text>D-sedoheptulose 7-phosphate + D-glyceraldehyde 3-phosphate = D-erythrose 4-phosphate + beta-D-fructose 6-phosphate</text>
        <dbReference type="Rhea" id="RHEA:17053"/>
        <dbReference type="ChEBI" id="CHEBI:16897"/>
        <dbReference type="ChEBI" id="CHEBI:57483"/>
        <dbReference type="ChEBI" id="CHEBI:57634"/>
        <dbReference type="ChEBI" id="CHEBI:59776"/>
        <dbReference type="EC" id="2.2.1.2"/>
    </reaction>
</comment>
<comment type="similarity">
    <text evidence="4 11">Belongs to the transaldolase family. Type 2 subfamily.</text>
</comment>
<dbReference type="GO" id="GO:0005737">
    <property type="term" value="C:cytoplasm"/>
    <property type="evidence" value="ECO:0007669"/>
    <property type="project" value="UniProtKB-SubCell"/>
</dbReference>
<evidence type="ECO:0000256" key="11">
    <source>
        <dbReference type="HAMAP-Rule" id="MF_00493"/>
    </source>
</evidence>
<evidence type="ECO:0000256" key="8">
    <source>
        <dbReference type="ARBA" id="ARBA00023126"/>
    </source>
</evidence>
<evidence type="ECO:0000256" key="3">
    <source>
        <dbReference type="ARBA" id="ARBA00004857"/>
    </source>
</evidence>
<dbReference type="PROSITE" id="PS01054">
    <property type="entry name" value="TRANSALDOLASE_1"/>
    <property type="match status" value="1"/>
</dbReference>
<dbReference type="CDD" id="cd00955">
    <property type="entry name" value="Transaldolase_like"/>
    <property type="match status" value="1"/>
</dbReference>
<gene>
    <name evidence="11 12" type="primary">tal</name>
    <name evidence="12" type="ORF">NCTC13354_00088</name>
</gene>
<evidence type="ECO:0000256" key="4">
    <source>
        <dbReference type="ARBA" id="ARBA00008426"/>
    </source>
</evidence>
<dbReference type="Pfam" id="PF00923">
    <property type="entry name" value="TAL_FSA"/>
    <property type="match status" value="1"/>
</dbReference>
<evidence type="ECO:0000256" key="5">
    <source>
        <dbReference type="ARBA" id="ARBA00013151"/>
    </source>
</evidence>
<keyword evidence="7 11" id="KW-0808">Transferase</keyword>
<keyword evidence="6 11" id="KW-0963">Cytoplasm</keyword>
<dbReference type="PANTHER" id="PTHR10683:SF31">
    <property type="entry name" value="TRANSALDOLASE"/>
    <property type="match status" value="1"/>
</dbReference>
<evidence type="ECO:0000256" key="10">
    <source>
        <dbReference type="ARBA" id="ARBA00048810"/>
    </source>
</evidence>